<dbReference type="InParanoid" id="A2EVL3"/>
<organism evidence="3 4">
    <name type="scientific">Trichomonas vaginalis (strain ATCC PRA-98 / G3)</name>
    <dbReference type="NCBI Taxonomy" id="412133"/>
    <lineage>
        <taxon>Eukaryota</taxon>
        <taxon>Metamonada</taxon>
        <taxon>Parabasalia</taxon>
        <taxon>Trichomonadida</taxon>
        <taxon>Trichomonadidae</taxon>
        <taxon>Trichomonas</taxon>
    </lineage>
</organism>
<dbReference type="Proteomes" id="UP000001542">
    <property type="component" value="Unassembled WGS sequence"/>
</dbReference>
<feature type="transmembrane region" description="Helical" evidence="2">
    <location>
        <begin position="264"/>
        <end position="286"/>
    </location>
</feature>
<feature type="compositionally biased region" description="Pro residues" evidence="1">
    <location>
        <begin position="224"/>
        <end position="234"/>
    </location>
</feature>
<keyword evidence="2" id="KW-0812">Transmembrane</keyword>
<sequence length="307" mass="34563">MFSILLGSAISADCQIIEDDTTITYIRLSNSPINQPICYQSKNSRLFAYFGIVEGYEITFQELDQNDQPTESYNFNEKTAAFLFKNKGRVTVTPTQEKSTLQMDLMMTNSICQDKIYLSRKSLQRFQVKDGSIFKAKENKEVCIFPGVNQNVTMISNMNYSYAYGSKITEVTSETASVQDVPATYIRYISNDIGDQLTIYSSKVPEVSYFSDFISYGLNGYVPPPTPTPKPTPQPTEDVRPEPIDPDTPHPTKNNNSKMITRRIVIVGVCAMIALIVISVIIFVCITNAHRRLRKVEESTMTAKLLA</sequence>
<keyword evidence="4" id="KW-1185">Reference proteome</keyword>
<dbReference type="RefSeq" id="XP_001315515.1">
    <property type="nucleotide sequence ID" value="XM_001315480.1"/>
</dbReference>
<dbReference type="VEuPathDB" id="TrichDB:TVAGG3_0357930"/>
<feature type="compositionally biased region" description="Basic and acidic residues" evidence="1">
    <location>
        <begin position="237"/>
        <end position="250"/>
    </location>
</feature>
<feature type="region of interest" description="Disordered" evidence="1">
    <location>
        <begin position="224"/>
        <end position="256"/>
    </location>
</feature>
<gene>
    <name evidence="3" type="ORF">TVAG_193620</name>
</gene>
<dbReference type="AlphaFoldDB" id="A2EVL3"/>
<name>A2EVL3_TRIV3</name>
<accession>A2EVL3</accession>
<reference evidence="3" key="2">
    <citation type="journal article" date="2007" name="Science">
        <title>Draft genome sequence of the sexually transmitted pathogen Trichomonas vaginalis.</title>
        <authorList>
            <person name="Carlton J.M."/>
            <person name="Hirt R.P."/>
            <person name="Silva J.C."/>
            <person name="Delcher A.L."/>
            <person name="Schatz M."/>
            <person name="Zhao Q."/>
            <person name="Wortman J.R."/>
            <person name="Bidwell S.L."/>
            <person name="Alsmark U.C.M."/>
            <person name="Besteiro S."/>
            <person name="Sicheritz-Ponten T."/>
            <person name="Noel C.J."/>
            <person name="Dacks J.B."/>
            <person name="Foster P.G."/>
            <person name="Simillion C."/>
            <person name="Van de Peer Y."/>
            <person name="Miranda-Saavedra D."/>
            <person name="Barton G.J."/>
            <person name="Westrop G.D."/>
            <person name="Mueller S."/>
            <person name="Dessi D."/>
            <person name="Fiori P.L."/>
            <person name="Ren Q."/>
            <person name="Paulsen I."/>
            <person name="Zhang H."/>
            <person name="Bastida-Corcuera F.D."/>
            <person name="Simoes-Barbosa A."/>
            <person name="Brown M.T."/>
            <person name="Hayes R.D."/>
            <person name="Mukherjee M."/>
            <person name="Okumura C.Y."/>
            <person name="Schneider R."/>
            <person name="Smith A.J."/>
            <person name="Vanacova S."/>
            <person name="Villalvazo M."/>
            <person name="Haas B.J."/>
            <person name="Pertea M."/>
            <person name="Feldblyum T.V."/>
            <person name="Utterback T.R."/>
            <person name="Shu C.L."/>
            <person name="Osoegawa K."/>
            <person name="de Jong P.J."/>
            <person name="Hrdy I."/>
            <person name="Horvathova L."/>
            <person name="Zubacova Z."/>
            <person name="Dolezal P."/>
            <person name="Malik S.B."/>
            <person name="Logsdon J.M. Jr."/>
            <person name="Henze K."/>
            <person name="Gupta A."/>
            <person name="Wang C.C."/>
            <person name="Dunne R.L."/>
            <person name="Upcroft J.A."/>
            <person name="Upcroft P."/>
            <person name="White O."/>
            <person name="Salzberg S.L."/>
            <person name="Tang P."/>
            <person name="Chiu C.-H."/>
            <person name="Lee Y.-S."/>
            <person name="Embley T.M."/>
            <person name="Coombs G.H."/>
            <person name="Mottram J.C."/>
            <person name="Tachezy J."/>
            <person name="Fraser-Liggett C.M."/>
            <person name="Johnson P.J."/>
        </authorList>
    </citation>
    <scope>NUCLEOTIDE SEQUENCE [LARGE SCALE GENOMIC DNA]</scope>
    <source>
        <strain evidence="3">G3</strain>
    </source>
</reference>
<dbReference type="VEuPathDB" id="TrichDB:TVAG_193620"/>
<evidence type="ECO:0000313" key="3">
    <source>
        <dbReference type="EMBL" id="EAY03292.1"/>
    </source>
</evidence>
<keyword evidence="2" id="KW-0472">Membrane</keyword>
<evidence type="ECO:0000256" key="1">
    <source>
        <dbReference type="SAM" id="MobiDB-lite"/>
    </source>
</evidence>
<reference evidence="3" key="1">
    <citation type="submission" date="2006-10" db="EMBL/GenBank/DDBJ databases">
        <authorList>
            <person name="Amadeo P."/>
            <person name="Zhao Q."/>
            <person name="Wortman J."/>
            <person name="Fraser-Liggett C."/>
            <person name="Carlton J."/>
        </authorList>
    </citation>
    <scope>NUCLEOTIDE SEQUENCE</scope>
    <source>
        <strain evidence="3">G3</strain>
    </source>
</reference>
<evidence type="ECO:0000256" key="2">
    <source>
        <dbReference type="SAM" id="Phobius"/>
    </source>
</evidence>
<proteinExistence type="predicted"/>
<dbReference type="EMBL" id="DS113509">
    <property type="protein sequence ID" value="EAY03292.1"/>
    <property type="molecule type" value="Genomic_DNA"/>
</dbReference>
<dbReference type="KEGG" id="tva:4761136"/>
<keyword evidence="2" id="KW-1133">Transmembrane helix</keyword>
<protein>
    <submittedName>
        <fullName evidence="3">Uncharacterized protein</fullName>
    </submittedName>
</protein>
<evidence type="ECO:0000313" key="4">
    <source>
        <dbReference type="Proteomes" id="UP000001542"/>
    </source>
</evidence>